<evidence type="ECO:0000256" key="3">
    <source>
        <dbReference type="SAM" id="SignalP"/>
    </source>
</evidence>
<gene>
    <name evidence="4" type="ORF">EZ444_02960</name>
</gene>
<dbReference type="PANTHER" id="PTHR10009">
    <property type="entry name" value="PROTEIN YELLOW-RELATED"/>
    <property type="match status" value="1"/>
</dbReference>
<proteinExistence type="predicted"/>
<dbReference type="SUPFAM" id="SSF101898">
    <property type="entry name" value="NHL repeat"/>
    <property type="match status" value="1"/>
</dbReference>
<sequence length="372" mass="40773">MKKLSIAMLATLGLFQALTPNTFAQSKAKLEIVSTFPTERPGNVAVSPQSRVFVTMSALGETKYMVKEILPNGTAVNFPDTSWIMKPQGQSFKGINSTIGIQVSSDNILWVLDMGNKKSNPKQAPKLVGWDIKTKTLAHVYPLPDAVLRPTSFLQDFAIDEKNHKAVIADMSIDGLILPAVPAFVVIDLKTGYSRRILENHASFQPLGEAAVVNGRPVSHTYPDGTVYEPKYPLNPISIDNEMKWIYYGAMGAHTIYRIPAAAVANENLSEAALAAQIENYGKKPKTDGFKVGSKGEVYVTDIEHNAVGVVTPKGYTILAQDKDLLSWPDGVALSPDGYLYIVANQLHNTGWLNNNKDVSNPPYYVLRIKIK</sequence>
<dbReference type="AlphaFoldDB" id="A0A4V2MKV8"/>
<dbReference type="Pfam" id="PF03022">
    <property type="entry name" value="MRJP"/>
    <property type="match status" value="1"/>
</dbReference>
<accession>A0A4V2MKV8</accession>
<reference evidence="4 5" key="1">
    <citation type="submission" date="2019-02" db="EMBL/GenBank/DDBJ databases">
        <title>Pedobacter sp. RP-3-8 sp. nov., isolated from Arctic soil.</title>
        <authorList>
            <person name="Dahal R.H."/>
        </authorList>
    </citation>
    <scope>NUCLEOTIDE SEQUENCE [LARGE SCALE GENOMIC DNA]</scope>
    <source>
        <strain evidence="4 5">RP-3-8</strain>
    </source>
</reference>
<dbReference type="Gene3D" id="2.120.10.30">
    <property type="entry name" value="TolB, C-terminal domain"/>
    <property type="match status" value="1"/>
</dbReference>
<dbReference type="Proteomes" id="UP000291117">
    <property type="component" value="Unassembled WGS sequence"/>
</dbReference>
<feature type="chain" id="PRO_5020947015" evidence="3">
    <location>
        <begin position="25"/>
        <end position="372"/>
    </location>
</feature>
<dbReference type="GO" id="GO:0005576">
    <property type="term" value="C:extracellular region"/>
    <property type="evidence" value="ECO:0007669"/>
    <property type="project" value="UniProtKB-SubCell"/>
</dbReference>
<dbReference type="InterPro" id="IPR017996">
    <property type="entry name" value="MRJP/yellow-related"/>
</dbReference>
<dbReference type="PANTHER" id="PTHR10009:SF18">
    <property type="entry name" value="PROTEIN YELLOW-LIKE PROTEIN"/>
    <property type="match status" value="1"/>
</dbReference>
<evidence type="ECO:0000313" key="5">
    <source>
        <dbReference type="Proteomes" id="UP000291117"/>
    </source>
</evidence>
<organism evidence="4 5">
    <name type="scientific">Pedobacter hiemivivus</name>
    <dbReference type="NCBI Taxonomy" id="2530454"/>
    <lineage>
        <taxon>Bacteria</taxon>
        <taxon>Pseudomonadati</taxon>
        <taxon>Bacteroidota</taxon>
        <taxon>Sphingobacteriia</taxon>
        <taxon>Sphingobacteriales</taxon>
        <taxon>Sphingobacteriaceae</taxon>
        <taxon>Pedobacter</taxon>
    </lineage>
</organism>
<keyword evidence="2" id="KW-0964">Secreted</keyword>
<protein>
    <submittedName>
        <fullName evidence="4">Gluconolactonase</fullName>
    </submittedName>
</protein>
<name>A0A4V2MKV8_9SPHI</name>
<dbReference type="EMBL" id="SJSM01000001">
    <property type="protein sequence ID" value="TCC99646.1"/>
    <property type="molecule type" value="Genomic_DNA"/>
</dbReference>
<feature type="signal peptide" evidence="3">
    <location>
        <begin position="1"/>
        <end position="24"/>
    </location>
</feature>
<dbReference type="RefSeq" id="WP_131607053.1">
    <property type="nucleotide sequence ID" value="NZ_SJSM01000001.1"/>
</dbReference>
<evidence type="ECO:0000256" key="1">
    <source>
        <dbReference type="ARBA" id="ARBA00004613"/>
    </source>
</evidence>
<keyword evidence="5" id="KW-1185">Reference proteome</keyword>
<keyword evidence="3" id="KW-0732">Signal</keyword>
<evidence type="ECO:0000313" key="4">
    <source>
        <dbReference type="EMBL" id="TCC99646.1"/>
    </source>
</evidence>
<dbReference type="InterPro" id="IPR011042">
    <property type="entry name" value="6-blade_b-propeller_TolB-like"/>
</dbReference>
<evidence type="ECO:0000256" key="2">
    <source>
        <dbReference type="ARBA" id="ARBA00022525"/>
    </source>
</evidence>
<comment type="subcellular location">
    <subcellularLocation>
        <location evidence="1">Secreted</location>
    </subcellularLocation>
</comment>
<dbReference type="OrthoDB" id="9797664at2"/>
<comment type="caution">
    <text evidence="4">The sequence shown here is derived from an EMBL/GenBank/DDBJ whole genome shotgun (WGS) entry which is preliminary data.</text>
</comment>